<protein>
    <submittedName>
        <fullName evidence="7">Uncharacterized protein</fullName>
    </submittedName>
</protein>
<dbReference type="OMA" id="YYYFQIY"/>
<dbReference type="RefSeq" id="XP_034013891.1">
    <property type="nucleotide sequence ID" value="XM_034153813.1"/>
</dbReference>
<dbReference type="AlphaFoldDB" id="A0A642UUS8"/>
<dbReference type="VEuPathDB" id="FungiDB:DIURU_001287"/>
<comment type="function">
    <text evidence="1">Involved in cell wall beta(1-&gt;6) glucan synthesis.</text>
</comment>
<dbReference type="OrthoDB" id="2432613at2759"/>
<dbReference type="Pfam" id="PF10342">
    <property type="entry name" value="Kre9_KNH"/>
    <property type="match status" value="1"/>
</dbReference>
<name>A0A642UUS8_DIURU</name>
<dbReference type="GO" id="GO:0031505">
    <property type="term" value="P:fungal-type cell wall organization"/>
    <property type="evidence" value="ECO:0007669"/>
    <property type="project" value="TreeGrafter"/>
</dbReference>
<evidence type="ECO:0000259" key="6">
    <source>
        <dbReference type="Pfam" id="PF10342"/>
    </source>
</evidence>
<dbReference type="PANTHER" id="PTHR28154">
    <property type="entry name" value="CELL WALL SYNTHESIS PROTEIN KNH1-RELATED"/>
    <property type="match status" value="1"/>
</dbReference>
<evidence type="ECO:0000313" key="7">
    <source>
        <dbReference type="EMBL" id="KAA8905910.1"/>
    </source>
</evidence>
<proteinExistence type="inferred from homology"/>
<feature type="signal peptide" evidence="4">
    <location>
        <begin position="1"/>
        <end position="20"/>
    </location>
</feature>
<dbReference type="Proteomes" id="UP000449547">
    <property type="component" value="Unassembled WGS sequence"/>
</dbReference>
<dbReference type="GO" id="GO:0006078">
    <property type="term" value="P:(1-&gt;6)-beta-D-glucan biosynthetic process"/>
    <property type="evidence" value="ECO:0007669"/>
    <property type="project" value="InterPro"/>
</dbReference>
<sequence>MIFGKAGLVYLASQLALVAADVSPSLPKDGASFSASGGSASVDISWIDDGSSDFAPKDIKSQSILLCTGPNSQIDCYKSPLTVSTDLTDSDGNGKYTASIPATKGPNGNYYFQIYTLFKDGSNTIHYTRRFKLSGMSGAPDPSFAADAYSASGAPPQAQLSGKTQGKTSAIDSASFTVPYAEQSGETKYAPMQLQPGSTVTATTWTRKYESSAVTYFTTKGPKPVVMTTLTPGWSYTPESATNWASVAPFPTAYYPASERAAKATLAPTNKKRWL</sequence>
<dbReference type="InterPro" id="IPR008659">
    <property type="entry name" value="Kre9/Knh1_C"/>
</dbReference>
<evidence type="ECO:0000259" key="5">
    <source>
        <dbReference type="Pfam" id="PF05390"/>
    </source>
</evidence>
<evidence type="ECO:0000256" key="3">
    <source>
        <dbReference type="ARBA" id="ARBA00022729"/>
    </source>
</evidence>
<evidence type="ECO:0000313" key="8">
    <source>
        <dbReference type="Proteomes" id="UP000449547"/>
    </source>
</evidence>
<dbReference type="GO" id="GO:0005576">
    <property type="term" value="C:extracellular region"/>
    <property type="evidence" value="ECO:0007669"/>
    <property type="project" value="TreeGrafter"/>
</dbReference>
<keyword evidence="8" id="KW-1185">Reference proteome</keyword>
<dbReference type="Pfam" id="PF05390">
    <property type="entry name" value="Kre9_KNH1_C"/>
    <property type="match status" value="1"/>
</dbReference>
<feature type="domain" description="Yeast cell wall synthesis Kre9/Knh1-like N-terminal" evidence="6">
    <location>
        <begin position="27"/>
        <end position="133"/>
    </location>
</feature>
<evidence type="ECO:0000256" key="1">
    <source>
        <dbReference type="ARBA" id="ARBA00004010"/>
    </source>
</evidence>
<dbReference type="GeneID" id="54779940"/>
<evidence type="ECO:0000256" key="2">
    <source>
        <dbReference type="ARBA" id="ARBA00006816"/>
    </source>
</evidence>
<dbReference type="InterPro" id="IPR018466">
    <property type="entry name" value="Kre9/Knh1-like_N"/>
</dbReference>
<comment type="caution">
    <text evidence="7">The sequence shown here is derived from an EMBL/GenBank/DDBJ whole genome shotgun (WGS) entry which is preliminary data.</text>
</comment>
<comment type="similarity">
    <text evidence="2">Belongs to the KRE9/KNH1 family.</text>
</comment>
<feature type="chain" id="PRO_5025004684" evidence="4">
    <location>
        <begin position="21"/>
        <end position="275"/>
    </location>
</feature>
<dbReference type="PANTHER" id="PTHR28154:SF1">
    <property type="entry name" value="CELL WALL SYNTHESIS PROTEIN KNH1-RELATED"/>
    <property type="match status" value="1"/>
</dbReference>
<keyword evidence="3 4" id="KW-0732">Signal</keyword>
<dbReference type="EMBL" id="SWFT01000039">
    <property type="protein sequence ID" value="KAA8905910.1"/>
    <property type="molecule type" value="Genomic_DNA"/>
</dbReference>
<dbReference type="InterPro" id="IPR045328">
    <property type="entry name" value="Kre9/Knh1"/>
</dbReference>
<evidence type="ECO:0000256" key="4">
    <source>
        <dbReference type="SAM" id="SignalP"/>
    </source>
</evidence>
<dbReference type="GO" id="GO:0042546">
    <property type="term" value="P:cell wall biogenesis"/>
    <property type="evidence" value="ECO:0007669"/>
    <property type="project" value="InterPro"/>
</dbReference>
<organism evidence="7 8">
    <name type="scientific">Diutina rugosa</name>
    <name type="common">Yeast</name>
    <name type="synonym">Candida rugosa</name>
    <dbReference type="NCBI Taxonomy" id="5481"/>
    <lineage>
        <taxon>Eukaryota</taxon>
        <taxon>Fungi</taxon>
        <taxon>Dikarya</taxon>
        <taxon>Ascomycota</taxon>
        <taxon>Saccharomycotina</taxon>
        <taxon>Pichiomycetes</taxon>
        <taxon>Debaryomycetaceae</taxon>
        <taxon>Diutina</taxon>
    </lineage>
</organism>
<accession>A0A642UUS8</accession>
<gene>
    <name evidence="7" type="ORF">DIURU_001287</name>
</gene>
<reference evidence="7 8" key="1">
    <citation type="submission" date="2019-07" db="EMBL/GenBank/DDBJ databases">
        <title>Genome assembly of two rare yeast pathogens: Diutina rugosa and Trichomonascus ciferrii.</title>
        <authorList>
            <person name="Mixao V."/>
            <person name="Saus E."/>
            <person name="Hansen A."/>
            <person name="Lass-Flor C."/>
            <person name="Gabaldon T."/>
        </authorList>
    </citation>
    <scope>NUCLEOTIDE SEQUENCE [LARGE SCALE GENOMIC DNA]</scope>
    <source>
        <strain evidence="7 8">CBS 613</strain>
    </source>
</reference>
<feature type="domain" description="Yeast cell wall synthesis Kre9/Knh1 C-terminal" evidence="5">
    <location>
        <begin position="172"/>
        <end position="266"/>
    </location>
</feature>